<evidence type="ECO:0000313" key="8">
    <source>
        <dbReference type="EMBL" id="ESQ55732.1"/>
    </source>
</evidence>
<accession>V4MJX1</accession>
<evidence type="ECO:0000256" key="2">
    <source>
        <dbReference type="ARBA" id="ARBA00022771"/>
    </source>
</evidence>
<evidence type="ECO:0000313" key="9">
    <source>
        <dbReference type="Proteomes" id="UP000030689"/>
    </source>
</evidence>
<dbReference type="InterPro" id="IPR007527">
    <property type="entry name" value="Znf_SWIM"/>
</dbReference>
<dbReference type="eggNOG" id="ENOG502QU1T">
    <property type="taxonomic scope" value="Eukaryota"/>
</dbReference>
<dbReference type="EMBL" id="KI517384">
    <property type="protein sequence ID" value="ESQ55732.1"/>
    <property type="molecule type" value="Genomic_DNA"/>
</dbReference>
<keyword evidence="2 4" id="KW-0863">Zinc-finger</keyword>
<dbReference type="PANTHER" id="PTHR31973">
    <property type="entry name" value="POLYPROTEIN, PUTATIVE-RELATED"/>
    <property type="match status" value="1"/>
</dbReference>
<dbReference type="PROSITE" id="PS50158">
    <property type="entry name" value="ZF_CCHC"/>
    <property type="match status" value="1"/>
</dbReference>
<dbReference type="Pfam" id="PF03108">
    <property type="entry name" value="DBD_Tnp_Mut"/>
    <property type="match status" value="1"/>
</dbReference>
<dbReference type="OMA" id="GNCHAIC"/>
<dbReference type="SMART" id="SM00575">
    <property type="entry name" value="ZnF_PMZ"/>
    <property type="match status" value="1"/>
</dbReference>
<keyword evidence="1" id="KW-0479">Metal-binding</keyword>
<keyword evidence="9" id="KW-1185">Reference proteome</keyword>
<feature type="compositionally biased region" description="Polar residues" evidence="5">
    <location>
        <begin position="580"/>
        <end position="589"/>
    </location>
</feature>
<dbReference type="InterPro" id="IPR001878">
    <property type="entry name" value="Znf_CCHC"/>
</dbReference>
<dbReference type="InterPro" id="IPR006564">
    <property type="entry name" value="Znf_PMZ"/>
</dbReference>
<keyword evidence="3" id="KW-0862">Zinc</keyword>
<dbReference type="InterPro" id="IPR036875">
    <property type="entry name" value="Znf_CCHC_sf"/>
</dbReference>
<evidence type="ECO:0008006" key="10">
    <source>
        <dbReference type="Google" id="ProtNLM"/>
    </source>
</evidence>
<evidence type="ECO:0000256" key="3">
    <source>
        <dbReference type="ARBA" id="ARBA00022833"/>
    </source>
</evidence>
<dbReference type="GO" id="GO:0003676">
    <property type="term" value="F:nucleic acid binding"/>
    <property type="evidence" value="ECO:0007669"/>
    <property type="project" value="InterPro"/>
</dbReference>
<dbReference type="SUPFAM" id="SSF57756">
    <property type="entry name" value="Retrovirus zinc finger-like domains"/>
    <property type="match status" value="1"/>
</dbReference>
<feature type="domain" description="SWIM-type" evidence="7">
    <location>
        <begin position="438"/>
        <end position="470"/>
    </location>
</feature>
<feature type="region of interest" description="Disordered" evidence="5">
    <location>
        <begin position="91"/>
        <end position="149"/>
    </location>
</feature>
<dbReference type="PROSITE" id="PS50966">
    <property type="entry name" value="ZF_SWIM"/>
    <property type="match status" value="1"/>
</dbReference>
<proteinExistence type="predicted"/>
<feature type="domain" description="CCHC-type" evidence="6">
    <location>
        <begin position="554"/>
        <end position="569"/>
    </location>
</feature>
<gene>
    <name evidence="8" type="ORF">EUTSA_v10026773mg</name>
</gene>
<sequence length="603" mass="69593">MFQIFYGGKFEKYENGTIYYDGGSVQELLTPAASLFESLPVSMYGQTIWYKLPYEGLNELKILCNGVENFQKMCLAAKWTNVVDIYMEADEDSEGNGDDGNQEIVSNFGLIGNGDDGNGERDKEREEEREEVRSDRREEERGVRRDEERDSINGRDEAFLCDEEARVEAVVATFVDEEENDDYGKQTPPTSDNEGEKTEKTCYDRWRRGSGELKVGQVFESVEEFREAVLEYALKGGWNIQYTRWAAKKYTAKCGIDECNWRIYCSYEESVSQWMVKTFQEDHTCYKDGRCKILTESVISDMFIHEIRDDPQLKPKVMQDKIHDRYNDKQRLDGGATDSCAYFSTTSCCEDALNNFSESYNKAIDKARAMPVVQSLETMRRQAMVRIELRRRTTRKHKGKHSLKVGLVIAEEEKEVKRCRSIAGRDNVFEVSERGQNYTVKMKEKTCICRRWDLTGIPCRHVLRVVFDNKKKFKAEDLVSDWYLTSIWKDQYTDSIEPVNGSKFWKSSGEALIKAPPREIVKGRKRKPEKRLKLITESPTKGKKLTNHGRTMHCYRCGLPGHYSIKCPRKPRKPKKSKTSEQVQETMTLGSGEGPAQTQPSQT</sequence>
<evidence type="ECO:0000256" key="1">
    <source>
        <dbReference type="ARBA" id="ARBA00022723"/>
    </source>
</evidence>
<dbReference type="InterPro" id="IPR004332">
    <property type="entry name" value="Transposase_MuDR"/>
</dbReference>
<evidence type="ECO:0000259" key="7">
    <source>
        <dbReference type="PROSITE" id="PS50966"/>
    </source>
</evidence>
<dbReference type="Pfam" id="PF04434">
    <property type="entry name" value="SWIM"/>
    <property type="match status" value="1"/>
</dbReference>
<feature type="region of interest" description="Disordered" evidence="5">
    <location>
        <begin position="173"/>
        <end position="200"/>
    </location>
</feature>
<evidence type="ECO:0000259" key="6">
    <source>
        <dbReference type="PROSITE" id="PS50158"/>
    </source>
</evidence>
<feature type="region of interest" description="Disordered" evidence="5">
    <location>
        <begin position="566"/>
        <end position="603"/>
    </location>
</feature>
<organism evidence="8 9">
    <name type="scientific">Eutrema salsugineum</name>
    <name type="common">Saltwater cress</name>
    <name type="synonym">Sisymbrium salsugineum</name>
    <dbReference type="NCBI Taxonomy" id="72664"/>
    <lineage>
        <taxon>Eukaryota</taxon>
        <taxon>Viridiplantae</taxon>
        <taxon>Streptophyta</taxon>
        <taxon>Embryophyta</taxon>
        <taxon>Tracheophyta</taxon>
        <taxon>Spermatophyta</taxon>
        <taxon>Magnoliopsida</taxon>
        <taxon>eudicotyledons</taxon>
        <taxon>Gunneridae</taxon>
        <taxon>Pentapetalae</taxon>
        <taxon>rosids</taxon>
        <taxon>malvids</taxon>
        <taxon>Brassicales</taxon>
        <taxon>Brassicaceae</taxon>
        <taxon>Eutremeae</taxon>
        <taxon>Eutrema</taxon>
    </lineage>
</organism>
<dbReference type="KEGG" id="eus:EUTSA_v10026773mg"/>
<evidence type="ECO:0000256" key="5">
    <source>
        <dbReference type="SAM" id="MobiDB-lite"/>
    </source>
</evidence>
<reference evidence="8 9" key="1">
    <citation type="journal article" date="2013" name="Front. Plant Sci.">
        <title>The Reference Genome of the Halophytic Plant Eutrema salsugineum.</title>
        <authorList>
            <person name="Yang R."/>
            <person name="Jarvis D.E."/>
            <person name="Chen H."/>
            <person name="Beilstein M.A."/>
            <person name="Grimwood J."/>
            <person name="Jenkins J."/>
            <person name="Shu S."/>
            <person name="Prochnik S."/>
            <person name="Xin M."/>
            <person name="Ma C."/>
            <person name="Schmutz J."/>
            <person name="Wing R.A."/>
            <person name="Mitchell-Olds T."/>
            <person name="Schumaker K.S."/>
            <person name="Wang X."/>
        </authorList>
    </citation>
    <scope>NUCLEOTIDE SEQUENCE [LARGE SCALE GENOMIC DNA]</scope>
</reference>
<feature type="compositionally biased region" description="Basic and acidic residues" evidence="5">
    <location>
        <begin position="118"/>
        <end position="149"/>
    </location>
</feature>
<protein>
    <recommendedName>
        <fullName evidence="10">SWIM-type domain-containing protein</fullName>
    </recommendedName>
</protein>
<feature type="compositionally biased region" description="Basic residues" evidence="5">
    <location>
        <begin position="567"/>
        <end position="577"/>
    </location>
</feature>
<dbReference type="AlphaFoldDB" id="V4MJX1"/>
<dbReference type="PANTHER" id="PTHR31973:SF187">
    <property type="entry name" value="MUTATOR TRANSPOSASE MUDRA PROTEIN"/>
    <property type="match status" value="1"/>
</dbReference>
<name>V4MJX1_EUTSA</name>
<dbReference type="GO" id="GO:0008270">
    <property type="term" value="F:zinc ion binding"/>
    <property type="evidence" value="ECO:0007669"/>
    <property type="project" value="UniProtKB-KW"/>
</dbReference>
<dbReference type="Proteomes" id="UP000030689">
    <property type="component" value="Unassembled WGS sequence"/>
</dbReference>
<dbReference type="Gramene" id="ESQ55732">
    <property type="protein sequence ID" value="ESQ55732"/>
    <property type="gene ID" value="EUTSA_v10026773mg"/>
</dbReference>
<feature type="compositionally biased region" description="Acidic residues" evidence="5">
    <location>
        <begin position="91"/>
        <end position="101"/>
    </location>
</feature>
<evidence type="ECO:0000256" key="4">
    <source>
        <dbReference type="PROSITE-ProRule" id="PRU00047"/>
    </source>
</evidence>